<proteinExistence type="predicted"/>
<organism evidence="2 3">
    <name type="scientific">Durusdinium trenchii</name>
    <dbReference type="NCBI Taxonomy" id="1381693"/>
    <lineage>
        <taxon>Eukaryota</taxon>
        <taxon>Sar</taxon>
        <taxon>Alveolata</taxon>
        <taxon>Dinophyceae</taxon>
        <taxon>Suessiales</taxon>
        <taxon>Symbiodiniaceae</taxon>
        <taxon>Durusdinium</taxon>
    </lineage>
</organism>
<evidence type="ECO:0000313" key="3">
    <source>
        <dbReference type="Proteomes" id="UP001642484"/>
    </source>
</evidence>
<dbReference type="Proteomes" id="UP001642484">
    <property type="component" value="Unassembled WGS sequence"/>
</dbReference>
<feature type="coiled-coil region" evidence="1">
    <location>
        <begin position="263"/>
        <end position="400"/>
    </location>
</feature>
<evidence type="ECO:0000256" key="1">
    <source>
        <dbReference type="SAM" id="Coils"/>
    </source>
</evidence>
<evidence type="ECO:0000313" key="2">
    <source>
        <dbReference type="EMBL" id="CAK9028943.1"/>
    </source>
</evidence>
<reference evidence="2 3" key="1">
    <citation type="submission" date="2024-02" db="EMBL/GenBank/DDBJ databases">
        <authorList>
            <person name="Chen Y."/>
            <person name="Shah S."/>
            <person name="Dougan E. K."/>
            <person name="Thang M."/>
            <person name="Chan C."/>
        </authorList>
    </citation>
    <scope>NUCLEOTIDE SEQUENCE [LARGE SCALE GENOMIC DNA]</scope>
</reference>
<protein>
    <submittedName>
        <fullName evidence="2">Uncharacterized protein</fullName>
    </submittedName>
</protein>
<accession>A0ABP0KQF0</accession>
<dbReference type="EMBL" id="CAXAMN010009502">
    <property type="protein sequence ID" value="CAK9028943.1"/>
    <property type="molecule type" value="Genomic_DNA"/>
</dbReference>
<keyword evidence="3" id="KW-1185">Reference proteome</keyword>
<keyword evidence="1" id="KW-0175">Coiled coil</keyword>
<feature type="coiled-coil region" evidence="1">
    <location>
        <begin position="66"/>
        <end position="144"/>
    </location>
</feature>
<feature type="coiled-coil region" evidence="1">
    <location>
        <begin position="170"/>
        <end position="204"/>
    </location>
</feature>
<comment type="caution">
    <text evidence="2">The sequence shown here is derived from an EMBL/GenBank/DDBJ whole genome shotgun (WGS) entry which is preliminary data.</text>
</comment>
<name>A0ABP0KQF0_9DINO</name>
<gene>
    <name evidence="2" type="ORF">CCMP2556_LOCUS17293</name>
</gene>
<sequence>MEVKQSKSPTGVFLPAEIVGTWHGRRFTRSSICVGTTSWTKKAEAHLLQLCASETFFAPCGLVQRLHDLEGQLAAAEAAAASQSCELQEARGELEVLRHRRTPAAGGEELVDLREKNDFLQVLMSRFERKVMVLEEENAKLTLQVRRRAPECDASTQAEDLWVHELEGQLALVEGLLRSKEHELEEVKEKLKQEQQSRSKFLSAAKGRSPQELMAEVEALESRNSFLSDLVGRFEDKTMMMEKQAKTLGASEEELPEKLAKCKKEQEEAKVRAQEELRASLAKQQQLKEEAKGMALTLRDLKREHNKRVQELLRQRAEAKTRMAKEACGQERKDLAEVKELKELNAQLVERLSRERSEHAETKNRLDMSIKETETLKLRTASLREQLIQLAELNDDLEERMASG</sequence>